<proteinExistence type="predicted"/>
<organism evidence="1 2">
    <name type="scientific">Rhizobium fredii</name>
    <name type="common">Sinorhizobium fredii</name>
    <dbReference type="NCBI Taxonomy" id="380"/>
    <lineage>
        <taxon>Bacteria</taxon>
        <taxon>Pseudomonadati</taxon>
        <taxon>Pseudomonadota</taxon>
        <taxon>Alphaproteobacteria</taxon>
        <taxon>Hyphomicrobiales</taxon>
        <taxon>Rhizobiaceae</taxon>
        <taxon>Sinorhizobium/Ensifer group</taxon>
        <taxon>Sinorhizobium</taxon>
    </lineage>
</organism>
<name>A0A844AFY1_RHIFR</name>
<dbReference type="GeneID" id="48974545"/>
<dbReference type="Proteomes" id="UP000466694">
    <property type="component" value="Unassembled WGS sequence"/>
</dbReference>
<dbReference type="RefSeq" id="WP_037394191.1">
    <property type="nucleotide sequence ID" value="NZ_BJNI01000019.1"/>
</dbReference>
<dbReference type="Pfam" id="PF10094">
    <property type="entry name" value="DUF2332"/>
    <property type="match status" value="1"/>
</dbReference>
<sequence>MPDGRPAETVRGAFRRQAKACEQLGSPFTARLCRLAADCLNEKTAVGCRVLSWPGDPSADGDALALRLFGALHALVLLHRDEELQGCYPPNHADDAALWSACEGALARHADFIIERLGSAPQTNEVRRSGALLPGFLTIAHLFGMPLVLSEIGASAGLNLHWDRYRYALPNGDWGDETSAVVIAPDWAGRPPPIGPIDIVERAGCDLNPLNPADENDRLLLLSYIWADQLDRLDRTRKALDIAASEARLVERAEAIDWLKVRLATSFPGALHVIYHSVAWQYLPATAQRQGEALISAAGVAATDEAPIARLQMEADGQTPGAALSLQIWPGGEKHLIGRADFHGRWVAWEGWSASSRL</sequence>
<protein>
    <submittedName>
        <fullName evidence="1">DUF2332 family protein</fullName>
    </submittedName>
</protein>
<dbReference type="InterPro" id="IPR011200">
    <property type="entry name" value="UCP012608"/>
</dbReference>
<evidence type="ECO:0000313" key="2">
    <source>
        <dbReference type="Proteomes" id="UP000466694"/>
    </source>
</evidence>
<evidence type="ECO:0000313" key="1">
    <source>
        <dbReference type="EMBL" id="MQX11873.1"/>
    </source>
</evidence>
<dbReference type="EMBL" id="WISZ01000198">
    <property type="protein sequence ID" value="MQX11873.1"/>
    <property type="molecule type" value="Genomic_DNA"/>
</dbReference>
<dbReference type="AlphaFoldDB" id="A0A844AFY1"/>
<dbReference type="PIRSF" id="PIRSF012608">
    <property type="entry name" value="UCP012608"/>
    <property type="match status" value="1"/>
</dbReference>
<gene>
    <name evidence="1" type="ORF">GHK48_27415</name>
</gene>
<comment type="caution">
    <text evidence="1">The sequence shown here is derived from an EMBL/GenBank/DDBJ whole genome shotgun (WGS) entry which is preliminary data.</text>
</comment>
<reference evidence="1 2" key="1">
    <citation type="journal article" date="2013" name="Genome Biol.">
        <title>Comparative genomics of the core and accessory genomes of 48 Sinorhizobium strains comprising five genospecies.</title>
        <authorList>
            <person name="Sugawara M."/>
            <person name="Epstein B."/>
            <person name="Badgley B.D."/>
            <person name="Unno T."/>
            <person name="Xu L."/>
            <person name="Reese J."/>
            <person name="Gyaneshwar P."/>
            <person name="Denny R."/>
            <person name="Mudge J."/>
            <person name="Bharti A.K."/>
            <person name="Farmer A.D."/>
            <person name="May G.D."/>
            <person name="Woodward J.E."/>
            <person name="Medigue C."/>
            <person name="Vallenet D."/>
            <person name="Lajus A."/>
            <person name="Rouy Z."/>
            <person name="Martinez-Vaz B."/>
            <person name="Tiffin P."/>
            <person name="Young N.D."/>
            <person name="Sadowsky M.J."/>
        </authorList>
    </citation>
    <scope>NUCLEOTIDE SEQUENCE [LARGE SCALE GENOMIC DNA]</scope>
    <source>
        <strain evidence="1 2">USDA205</strain>
    </source>
</reference>
<accession>A0A844AFY1</accession>